<keyword evidence="4" id="KW-1185">Reference proteome</keyword>
<dbReference type="InterPro" id="IPR024467">
    <property type="entry name" value="Xre/MbcA/ParS-like_toxin-bd"/>
</dbReference>
<organism evidence="3 4">
    <name type="scientific">Biostraticola tofi</name>
    <dbReference type="NCBI Taxonomy" id="466109"/>
    <lineage>
        <taxon>Bacteria</taxon>
        <taxon>Pseudomonadati</taxon>
        <taxon>Pseudomonadota</taxon>
        <taxon>Gammaproteobacteria</taxon>
        <taxon>Enterobacterales</taxon>
        <taxon>Bruguierivoracaceae</taxon>
        <taxon>Biostraticola</taxon>
    </lineage>
</organism>
<evidence type="ECO:0000259" key="1">
    <source>
        <dbReference type="Pfam" id="PF09722"/>
    </source>
</evidence>
<name>A0A4V2W5H1_9GAMM</name>
<dbReference type="EMBL" id="SMCR01000001">
    <property type="protein sequence ID" value="TCV99825.1"/>
    <property type="molecule type" value="Genomic_DNA"/>
</dbReference>
<sequence>MASPQRINPAPDKKQIAAVGLKTAMVILDKWGCTPEQAQAILQVSKASYYKFKKDPASASLTQDQLERLSYLLNIHGALRTLFENPENVYGFMSMKNHNPYFNGRAPIEVISGGSFGALYEVHKRVDALRGGQW</sequence>
<comment type="caution">
    <text evidence="3">The sequence shown here is derived from an EMBL/GenBank/DDBJ whole genome shotgun (WGS) entry which is preliminary data.</text>
</comment>
<reference evidence="3 4" key="1">
    <citation type="submission" date="2019-03" db="EMBL/GenBank/DDBJ databases">
        <title>Genomic Encyclopedia of Type Strains, Phase IV (KMG-IV): sequencing the most valuable type-strain genomes for metagenomic binning, comparative biology and taxonomic classification.</title>
        <authorList>
            <person name="Goeker M."/>
        </authorList>
    </citation>
    <scope>NUCLEOTIDE SEQUENCE [LARGE SCALE GENOMIC DNA]</scope>
    <source>
        <strain evidence="3 4">DSM 19580</strain>
    </source>
</reference>
<dbReference type="Pfam" id="PF20432">
    <property type="entry name" value="Xre-like-HTH"/>
    <property type="match status" value="1"/>
</dbReference>
<accession>A0A4V2W5H1</accession>
<evidence type="ECO:0000313" key="3">
    <source>
        <dbReference type="EMBL" id="TCV99825.1"/>
    </source>
</evidence>
<protein>
    <submittedName>
        <fullName evidence="3">Uncharacterized protein DUF2384</fullName>
    </submittedName>
</protein>
<dbReference type="AlphaFoldDB" id="A0A4V2W5H1"/>
<dbReference type="RefSeq" id="WP_131863366.1">
    <property type="nucleotide sequence ID" value="NZ_SMCR01000001.1"/>
</dbReference>
<dbReference type="InterPro" id="IPR046847">
    <property type="entry name" value="Xre-like_HTH"/>
</dbReference>
<gene>
    <name evidence="3" type="ORF">EDC52_101162</name>
</gene>
<dbReference type="Proteomes" id="UP000295719">
    <property type="component" value="Unassembled WGS sequence"/>
</dbReference>
<feature type="domain" description="Antitoxin Xre/MbcA/ParS-like toxin-binding" evidence="1">
    <location>
        <begin position="78"/>
        <end position="132"/>
    </location>
</feature>
<dbReference type="OrthoDB" id="117888at2"/>
<feature type="domain" description="Antitoxin Xre-like helix-turn-helix" evidence="2">
    <location>
        <begin position="14"/>
        <end position="73"/>
    </location>
</feature>
<evidence type="ECO:0000259" key="2">
    <source>
        <dbReference type="Pfam" id="PF20432"/>
    </source>
</evidence>
<proteinExistence type="predicted"/>
<dbReference type="Pfam" id="PF09722">
    <property type="entry name" value="Xre_MbcA_ParS_C"/>
    <property type="match status" value="1"/>
</dbReference>
<evidence type="ECO:0000313" key="4">
    <source>
        <dbReference type="Proteomes" id="UP000295719"/>
    </source>
</evidence>
<dbReference type="GO" id="GO:0003677">
    <property type="term" value="F:DNA binding"/>
    <property type="evidence" value="ECO:0007669"/>
    <property type="project" value="InterPro"/>
</dbReference>